<name>A0ABU9CAE2_9BURK</name>
<gene>
    <name evidence="3" type="ORF">AACH00_16170</name>
</gene>
<evidence type="ECO:0000313" key="4">
    <source>
        <dbReference type="Proteomes" id="UP001379945"/>
    </source>
</evidence>
<dbReference type="Gene3D" id="3.30.530.20">
    <property type="match status" value="1"/>
</dbReference>
<evidence type="ECO:0000313" key="3">
    <source>
        <dbReference type="EMBL" id="MEK8047896.1"/>
    </source>
</evidence>
<dbReference type="Proteomes" id="UP001379945">
    <property type="component" value="Unassembled WGS sequence"/>
</dbReference>
<organism evidence="3 4">
    <name type="scientific">Ideonella margarita</name>
    <dbReference type="NCBI Taxonomy" id="2984191"/>
    <lineage>
        <taxon>Bacteria</taxon>
        <taxon>Pseudomonadati</taxon>
        <taxon>Pseudomonadota</taxon>
        <taxon>Betaproteobacteria</taxon>
        <taxon>Burkholderiales</taxon>
        <taxon>Sphaerotilaceae</taxon>
        <taxon>Ideonella</taxon>
    </lineage>
</organism>
<proteinExistence type="inferred from homology"/>
<dbReference type="Pfam" id="PF08327">
    <property type="entry name" value="AHSA1"/>
    <property type="match status" value="1"/>
</dbReference>
<dbReference type="EMBL" id="JBBUTI010000012">
    <property type="protein sequence ID" value="MEK8047896.1"/>
    <property type="molecule type" value="Genomic_DNA"/>
</dbReference>
<comment type="similarity">
    <text evidence="1">Belongs to the AHA1 family.</text>
</comment>
<sequence>MSDDRMMATSRILPFPPEAVYRAFETPELLAAWWGPDGFTNAFKVFEFKVGGRWIFDMRAPNGQTFANNNVFVDLQPGKAVVIRHAGLPYFTLTVRLAPVAVEGAATVATLLTWEQLLDDSATAQAVRHIVLPANEQNLDRLTRVLQAAAGPDAA</sequence>
<dbReference type="RefSeq" id="WP_341400206.1">
    <property type="nucleotide sequence ID" value="NZ_JBBUTI010000012.1"/>
</dbReference>
<dbReference type="InterPro" id="IPR013538">
    <property type="entry name" value="ASHA1/2-like_C"/>
</dbReference>
<accession>A0ABU9CAE2</accession>
<comment type="caution">
    <text evidence="3">The sequence shown here is derived from an EMBL/GenBank/DDBJ whole genome shotgun (WGS) entry which is preliminary data.</text>
</comment>
<reference evidence="3 4" key="1">
    <citation type="submission" date="2024-04" db="EMBL/GenBank/DDBJ databases">
        <title>Novel species of the genus Ideonella isolated from streams.</title>
        <authorList>
            <person name="Lu H."/>
        </authorList>
    </citation>
    <scope>NUCLEOTIDE SEQUENCE [LARGE SCALE GENOMIC DNA]</scope>
    <source>
        <strain evidence="3 4">LYT19W</strain>
    </source>
</reference>
<dbReference type="InterPro" id="IPR023393">
    <property type="entry name" value="START-like_dom_sf"/>
</dbReference>
<feature type="domain" description="Activator of Hsp90 ATPase homologue 1/2-like C-terminal" evidence="2">
    <location>
        <begin position="15"/>
        <end position="146"/>
    </location>
</feature>
<dbReference type="SUPFAM" id="SSF55961">
    <property type="entry name" value="Bet v1-like"/>
    <property type="match status" value="1"/>
</dbReference>
<keyword evidence="4" id="KW-1185">Reference proteome</keyword>
<evidence type="ECO:0000256" key="1">
    <source>
        <dbReference type="ARBA" id="ARBA00006817"/>
    </source>
</evidence>
<evidence type="ECO:0000259" key="2">
    <source>
        <dbReference type="Pfam" id="PF08327"/>
    </source>
</evidence>
<protein>
    <submittedName>
        <fullName evidence="3">SRPBCC domain-containing protein</fullName>
    </submittedName>
</protein>